<feature type="transmembrane region" description="Helical" evidence="7">
    <location>
        <begin position="321"/>
        <end position="343"/>
    </location>
</feature>
<dbReference type="PANTHER" id="PTHR47089:SF1">
    <property type="entry name" value="GUANOSINE ABC TRANSPORTER PERMEASE PROTEIN NUPP"/>
    <property type="match status" value="1"/>
</dbReference>
<evidence type="ECO:0000256" key="4">
    <source>
        <dbReference type="ARBA" id="ARBA00022989"/>
    </source>
</evidence>
<proteinExistence type="predicted"/>
<evidence type="ECO:0000256" key="6">
    <source>
        <dbReference type="SAM" id="MobiDB-lite"/>
    </source>
</evidence>
<sequence length="448" mass="46088">MTESNNANRGNDANDASGSGKANEPAAAPTATQPAAKAPQKSFGRQVLDGIVTGNSAVVTFLAIVLALVVGAILIVLSDQDVLDKYQYFFADPGDALSASWTVVKDAYVALFKGAILDPDTLDSNYAPYILKPISETISMATPLIFGGLAVSIAFRAGLFNIGAQGQLIAGAILASWVGFTFDLPGALLLILVMLGGIIGGALYAGLAGVLKARFGAHEVIVTIMFNYIAVYFLGWLLTTTTFREADQQQPIGKPLDDGALLPRLFGDELRINLGIILALAAVALYWWILNRSAMGFELRAVGSNPDAARTAGMSVGRAQIVSMAIAGGLAGMVGVCQLAGPYNAGHQLSPTIDAGLGFTAITVALLGRTKPLGVVFAALLFGALQAGGSTMQAAAGVSIDIVMVIQAVIVLCVAAPALVRTIFRLKGAHKGGEGGLVAKETAGAEAV</sequence>
<feature type="transmembrane region" description="Helical" evidence="7">
    <location>
        <begin position="402"/>
        <end position="424"/>
    </location>
</feature>
<dbReference type="Proteomes" id="UP001165378">
    <property type="component" value="Unassembled WGS sequence"/>
</dbReference>
<keyword evidence="2" id="KW-1003">Cell membrane</keyword>
<keyword evidence="4 7" id="KW-1133">Transmembrane helix</keyword>
<evidence type="ECO:0000313" key="9">
    <source>
        <dbReference type="Proteomes" id="UP001165378"/>
    </source>
</evidence>
<comment type="caution">
    <text evidence="8">The sequence shown here is derived from an EMBL/GenBank/DDBJ whole genome shotgun (WGS) entry which is preliminary data.</text>
</comment>
<gene>
    <name evidence="8" type="ORF">LZ495_21535</name>
</gene>
<keyword evidence="3 7" id="KW-0812">Transmembrane</keyword>
<protein>
    <submittedName>
        <fullName evidence="8">ABC transporter permease</fullName>
    </submittedName>
</protein>
<evidence type="ECO:0000256" key="5">
    <source>
        <dbReference type="ARBA" id="ARBA00023136"/>
    </source>
</evidence>
<feature type="transmembrane region" description="Helical" evidence="7">
    <location>
        <begin position="186"/>
        <end position="208"/>
    </location>
</feature>
<evidence type="ECO:0000256" key="1">
    <source>
        <dbReference type="ARBA" id="ARBA00004651"/>
    </source>
</evidence>
<dbReference type="EMBL" id="JAKFHA010000013">
    <property type="protein sequence ID" value="MCF2529784.1"/>
    <property type="molecule type" value="Genomic_DNA"/>
</dbReference>
<feature type="region of interest" description="Disordered" evidence="6">
    <location>
        <begin position="1"/>
        <end position="39"/>
    </location>
</feature>
<evidence type="ECO:0000313" key="8">
    <source>
        <dbReference type="EMBL" id="MCF2529784.1"/>
    </source>
</evidence>
<evidence type="ECO:0000256" key="2">
    <source>
        <dbReference type="ARBA" id="ARBA00022475"/>
    </source>
</evidence>
<feature type="transmembrane region" description="Helical" evidence="7">
    <location>
        <begin position="159"/>
        <end position="180"/>
    </location>
</feature>
<name>A0AA41U5A3_9ACTN</name>
<dbReference type="GO" id="GO:0022857">
    <property type="term" value="F:transmembrane transporter activity"/>
    <property type="evidence" value="ECO:0007669"/>
    <property type="project" value="InterPro"/>
</dbReference>
<dbReference type="RefSeq" id="WP_235054258.1">
    <property type="nucleotide sequence ID" value="NZ_JAKFHA010000013.1"/>
</dbReference>
<dbReference type="GO" id="GO:0005886">
    <property type="term" value="C:plasma membrane"/>
    <property type="evidence" value="ECO:0007669"/>
    <property type="project" value="UniProtKB-SubCell"/>
</dbReference>
<reference evidence="8" key="1">
    <citation type="submission" date="2022-01" db="EMBL/GenBank/DDBJ databases">
        <title>Genome-Based Taxonomic Classification of the Phylum Actinobacteria.</title>
        <authorList>
            <person name="Gao Y."/>
        </authorList>
    </citation>
    <scope>NUCLEOTIDE SEQUENCE</scope>
    <source>
        <strain evidence="8">KLBMP 8922</strain>
    </source>
</reference>
<feature type="transmembrane region" description="Helical" evidence="7">
    <location>
        <begin position="270"/>
        <end position="290"/>
    </location>
</feature>
<dbReference type="CDD" id="cd06580">
    <property type="entry name" value="TM_PBP1_transp_TpRbsC_like"/>
    <property type="match status" value="1"/>
</dbReference>
<evidence type="ECO:0000256" key="3">
    <source>
        <dbReference type="ARBA" id="ARBA00022692"/>
    </source>
</evidence>
<keyword evidence="9" id="KW-1185">Reference proteome</keyword>
<dbReference type="Pfam" id="PF02653">
    <property type="entry name" value="BPD_transp_2"/>
    <property type="match status" value="1"/>
</dbReference>
<feature type="transmembrane region" description="Helical" evidence="7">
    <location>
        <begin position="375"/>
        <end position="396"/>
    </location>
</feature>
<organism evidence="8 9">
    <name type="scientific">Yinghuangia soli</name>
    <dbReference type="NCBI Taxonomy" id="2908204"/>
    <lineage>
        <taxon>Bacteria</taxon>
        <taxon>Bacillati</taxon>
        <taxon>Actinomycetota</taxon>
        <taxon>Actinomycetes</taxon>
        <taxon>Kitasatosporales</taxon>
        <taxon>Streptomycetaceae</taxon>
        <taxon>Yinghuangia</taxon>
    </lineage>
</organism>
<accession>A0AA41U5A3</accession>
<dbReference type="PANTHER" id="PTHR47089">
    <property type="entry name" value="ABC TRANSPORTER, PERMEASE PROTEIN"/>
    <property type="match status" value="1"/>
</dbReference>
<keyword evidence="5 7" id="KW-0472">Membrane</keyword>
<feature type="transmembrane region" description="Helical" evidence="7">
    <location>
        <begin position="220"/>
        <end position="238"/>
    </location>
</feature>
<feature type="transmembrane region" description="Helical" evidence="7">
    <location>
        <begin position="57"/>
        <end position="77"/>
    </location>
</feature>
<dbReference type="InterPro" id="IPR001851">
    <property type="entry name" value="ABC_transp_permease"/>
</dbReference>
<dbReference type="AlphaFoldDB" id="A0AA41U5A3"/>
<feature type="compositionally biased region" description="Low complexity" evidence="6">
    <location>
        <begin position="1"/>
        <end position="18"/>
    </location>
</feature>
<feature type="transmembrane region" description="Helical" evidence="7">
    <location>
        <begin position="349"/>
        <end position="368"/>
    </location>
</feature>
<evidence type="ECO:0000256" key="7">
    <source>
        <dbReference type="SAM" id="Phobius"/>
    </source>
</evidence>
<comment type="subcellular location">
    <subcellularLocation>
        <location evidence="1">Cell membrane</location>
        <topology evidence="1">Multi-pass membrane protein</topology>
    </subcellularLocation>
</comment>
<feature type="compositionally biased region" description="Low complexity" evidence="6">
    <location>
        <begin position="25"/>
        <end position="39"/>
    </location>
</feature>